<protein>
    <submittedName>
        <fullName evidence="1">Uncharacterized protein</fullName>
    </submittedName>
</protein>
<evidence type="ECO:0000313" key="2">
    <source>
        <dbReference type="Proteomes" id="UP000008177"/>
    </source>
</evidence>
<gene>
    <name evidence="1" type="ORF">BofuT4_uP050390.1</name>
</gene>
<proteinExistence type="predicted"/>
<name>G2XXR2_BOTF4</name>
<dbReference type="Proteomes" id="UP000008177">
    <property type="component" value="Unplaced contigs"/>
</dbReference>
<organism evidence="1 2">
    <name type="scientific">Botryotinia fuckeliana (strain T4)</name>
    <name type="common">Noble rot fungus</name>
    <name type="synonym">Botrytis cinerea</name>
    <dbReference type="NCBI Taxonomy" id="999810"/>
    <lineage>
        <taxon>Eukaryota</taxon>
        <taxon>Fungi</taxon>
        <taxon>Dikarya</taxon>
        <taxon>Ascomycota</taxon>
        <taxon>Pezizomycotina</taxon>
        <taxon>Leotiomycetes</taxon>
        <taxon>Helotiales</taxon>
        <taxon>Sclerotiniaceae</taxon>
        <taxon>Botrytis</taxon>
    </lineage>
</organism>
<dbReference type="HOGENOM" id="CLU_2704527_0_0_1"/>
<evidence type="ECO:0000313" key="1">
    <source>
        <dbReference type="EMBL" id="CCD45249.1"/>
    </source>
</evidence>
<dbReference type="OrthoDB" id="5401332at2759"/>
<dbReference type="InParanoid" id="G2XXR2"/>
<dbReference type="AlphaFoldDB" id="G2XXR2"/>
<reference evidence="2" key="1">
    <citation type="journal article" date="2011" name="PLoS Genet.">
        <title>Genomic analysis of the necrotrophic fungal pathogens Sclerotinia sclerotiorum and Botrytis cinerea.</title>
        <authorList>
            <person name="Amselem J."/>
            <person name="Cuomo C.A."/>
            <person name="van Kan J.A."/>
            <person name="Viaud M."/>
            <person name="Benito E.P."/>
            <person name="Couloux A."/>
            <person name="Coutinho P.M."/>
            <person name="de Vries R.P."/>
            <person name="Dyer P.S."/>
            <person name="Fillinger S."/>
            <person name="Fournier E."/>
            <person name="Gout L."/>
            <person name="Hahn M."/>
            <person name="Kohn L."/>
            <person name="Lapalu N."/>
            <person name="Plummer K.M."/>
            <person name="Pradier J.M."/>
            <person name="Quevillon E."/>
            <person name="Sharon A."/>
            <person name="Simon A."/>
            <person name="ten Have A."/>
            <person name="Tudzynski B."/>
            <person name="Tudzynski P."/>
            <person name="Wincker P."/>
            <person name="Andrew M."/>
            <person name="Anthouard V."/>
            <person name="Beever R.E."/>
            <person name="Beffa R."/>
            <person name="Benoit I."/>
            <person name="Bouzid O."/>
            <person name="Brault B."/>
            <person name="Chen Z."/>
            <person name="Choquer M."/>
            <person name="Collemare J."/>
            <person name="Cotton P."/>
            <person name="Danchin E.G."/>
            <person name="Da Silva C."/>
            <person name="Gautier A."/>
            <person name="Giraud C."/>
            <person name="Giraud T."/>
            <person name="Gonzalez C."/>
            <person name="Grossetete S."/>
            <person name="Guldener U."/>
            <person name="Henrissat B."/>
            <person name="Howlett B.J."/>
            <person name="Kodira C."/>
            <person name="Kretschmer M."/>
            <person name="Lappartient A."/>
            <person name="Leroch M."/>
            <person name="Levis C."/>
            <person name="Mauceli E."/>
            <person name="Neuveglise C."/>
            <person name="Oeser B."/>
            <person name="Pearson M."/>
            <person name="Poulain J."/>
            <person name="Poussereau N."/>
            <person name="Quesneville H."/>
            <person name="Rascle C."/>
            <person name="Schumacher J."/>
            <person name="Segurens B."/>
            <person name="Sexton A."/>
            <person name="Silva E."/>
            <person name="Sirven C."/>
            <person name="Soanes D.M."/>
            <person name="Talbot N.J."/>
            <person name="Templeton M."/>
            <person name="Yandava C."/>
            <person name="Yarden O."/>
            <person name="Zeng Q."/>
            <person name="Rollins J.A."/>
            <person name="Lebrun M.H."/>
            <person name="Dickman M."/>
        </authorList>
    </citation>
    <scope>NUCLEOTIDE SEQUENCE [LARGE SCALE GENOMIC DNA]</scope>
    <source>
        <strain evidence="2">T4</strain>
    </source>
</reference>
<dbReference type="EMBL" id="FQ790276">
    <property type="protein sequence ID" value="CCD45249.1"/>
    <property type="molecule type" value="Genomic_DNA"/>
</dbReference>
<accession>G2XXR2</accession>
<sequence>MPHITTAMEWSRRRGIGEILVDSFLRKRSITGDVTSVKDSFSSWSNCMAATYCKFVAPSPLAHSITIPSLNSN</sequence>